<gene>
    <name evidence="1" type="ORF">PHYBLDRAFT_73293</name>
</gene>
<proteinExistence type="predicted"/>
<reference evidence="2" key="1">
    <citation type="submission" date="2015-06" db="EMBL/GenBank/DDBJ databases">
        <title>Expansion of signal transduction pathways in fungi by whole-genome duplication.</title>
        <authorList>
            <consortium name="DOE Joint Genome Institute"/>
            <person name="Corrochano L.M."/>
            <person name="Kuo A."/>
            <person name="Marcet-Houben M."/>
            <person name="Polaino S."/>
            <person name="Salamov A."/>
            <person name="Villalobos J.M."/>
            <person name="Alvarez M.I."/>
            <person name="Avalos J."/>
            <person name="Benito E.P."/>
            <person name="Benoit I."/>
            <person name="Burger G."/>
            <person name="Camino L.P."/>
            <person name="Canovas D."/>
            <person name="Cerda-Olmedo E."/>
            <person name="Cheng J.-F."/>
            <person name="Dominguez A."/>
            <person name="Elias M."/>
            <person name="Eslava A.P."/>
            <person name="Glaser F."/>
            <person name="Grimwood J."/>
            <person name="Gutierrez G."/>
            <person name="Heitman J."/>
            <person name="Henrissat B."/>
            <person name="Iturriaga E.A."/>
            <person name="Lang B.F."/>
            <person name="Lavin J.L."/>
            <person name="Lee S."/>
            <person name="Li W."/>
            <person name="Lindquist E."/>
            <person name="Lopez-Garcia S."/>
            <person name="Luque E.M."/>
            <person name="Marcos A.T."/>
            <person name="Martin J."/>
            <person name="McCluskey K."/>
            <person name="Medina H.R."/>
            <person name="Miralles-Duran A."/>
            <person name="Miyazaki A."/>
            <person name="Munoz-Torres E."/>
            <person name="Oguiza J.A."/>
            <person name="Ohm R."/>
            <person name="Olmedo M."/>
            <person name="Orejas M."/>
            <person name="Ortiz-Castellanos L."/>
            <person name="Pisabarro A.G."/>
            <person name="Rodriguez-Romero J."/>
            <person name="Ruiz-Herrera J."/>
            <person name="Ruiz-Vazquez R."/>
            <person name="Sanz C."/>
            <person name="Schackwitz W."/>
            <person name="Schmutz J."/>
            <person name="Shahriari M."/>
            <person name="Shelest E."/>
            <person name="Silva-Franco F."/>
            <person name="Soanes D."/>
            <person name="Syed K."/>
            <person name="Tagua V.G."/>
            <person name="Talbot N.J."/>
            <person name="Thon M."/>
            <person name="De vries R.P."/>
            <person name="Wiebenga A."/>
            <person name="Yadav J.S."/>
            <person name="Braun E.L."/>
            <person name="Baker S."/>
            <person name="Garre V."/>
            <person name="Horwitz B."/>
            <person name="Torres-Martinez S."/>
            <person name="Idnurm A."/>
            <person name="Herrera-Estrella A."/>
            <person name="Gabaldon T."/>
            <person name="Grigoriev I.V."/>
        </authorList>
    </citation>
    <scope>NUCLEOTIDE SEQUENCE [LARGE SCALE GENOMIC DNA]</scope>
    <source>
        <strain evidence="2">NRRL 1555(-)</strain>
    </source>
</reference>
<dbReference type="EMBL" id="KV440998">
    <property type="protein sequence ID" value="OAD67601.1"/>
    <property type="molecule type" value="Genomic_DNA"/>
</dbReference>
<dbReference type="InParanoid" id="A0A162ZLE0"/>
<dbReference type="VEuPathDB" id="FungiDB:PHYBLDRAFT_73293"/>
<protein>
    <submittedName>
        <fullName evidence="1">Uncharacterized protein</fullName>
    </submittedName>
</protein>
<dbReference type="Proteomes" id="UP000077315">
    <property type="component" value="Unassembled WGS sequence"/>
</dbReference>
<keyword evidence="2" id="KW-1185">Reference proteome</keyword>
<accession>A0A162ZLE0</accession>
<dbReference type="GeneID" id="29003727"/>
<evidence type="ECO:0000313" key="2">
    <source>
        <dbReference type="Proteomes" id="UP000077315"/>
    </source>
</evidence>
<name>A0A162ZLE0_PHYB8</name>
<dbReference type="RefSeq" id="XP_018285641.1">
    <property type="nucleotide sequence ID" value="XM_018442821.1"/>
</dbReference>
<dbReference type="AlphaFoldDB" id="A0A162ZLE0"/>
<evidence type="ECO:0000313" key="1">
    <source>
        <dbReference type="EMBL" id="OAD67601.1"/>
    </source>
</evidence>
<organism evidence="1 2">
    <name type="scientific">Phycomyces blakesleeanus (strain ATCC 8743b / DSM 1359 / FGSC 10004 / NBRC 33097 / NRRL 1555)</name>
    <dbReference type="NCBI Taxonomy" id="763407"/>
    <lineage>
        <taxon>Eukaryota</taxon>
        <taxon>Fungi</taxon>
        <taxon>Fungi incertae sedis</taxon>
        <taxon>Mucoromycota</taxon>
        <taxon>Mucoromycotina</taxon>
        <taxon>Mucoromycetes</taxon>
        <taxon>Mucorales</taxon>
        <taxon>Phycomycetaceae</taxon>
        <taxon>Phycomyces</taxon>
    </lineage>
</organism>
<sequence>MIESQKLVTHPKGFPTPTAQILFSLKVDFKTFYNVLVRSFCQTADKFVCNEFTTCTNSFRLKCKCNIIFTASAMQALINMVQHKISEVQSASLSVFSVDSACDNSFLMKDIADFADNTAFIIDALRVVY</sequence>